<accession>A0A202EZX3</accession>
<keyword evidence="2" id="KW-1133">Transmembrane helix</keyword>
<dbReference type="Proteomes" id="UP000477951">
    <property type="component" value="Unassembled WGS sequence"/>
</dbReference>
<organism evidence="3 4">
    <name type="scientific">Agrobacterium vitis</name>
    <name type="common">Rhizobium vitis</name>
    <dbReference type="NCBI Taxonomy" id="373"/>
    <lineage>
        <taxon>Bacteria</taxon>
        <taxon>Pseudomonadati</taxon>
        <taxon>Pseudomonadota</taxon>
        <taxon>Alphaproteobacteria</taxon>
        <taxon>Hyphomicrobiales</taxon>
        <taxon>Rhizobiaceae</taxon>
        <taxon>Rhizobium/Agrobacterium group</taxon>
        <taxon>Agrobacterium</taxon>
    </lineage>
</organism>
<dbReference type="AlphaFoldDB" id="A0A202EZX3"/>
<feature type="region of interest" description="Disordered" evidence="1">
    <location>
        <begin position="121"/>
        <end position="190"/>
    </location>
</feature>
<evidence type="ECO:0000313" key="4">
    <source>
        <dbReference type="Proteomes" id="UP000477951"/>
    </source>
</evidence>
<evidence type="ECO:0008006" key="5">
    <source>
        <dbReference type="Google" id="ProtNLM"/>
    </source>
</evidence>
<reference evidence="3 4" key="1">
    <citation type="submission" date="2019-12" db="EMBL/GenBank/DDBJ databases">
        <title>Whole-genome sequencing of Allorhizobium vitis.</title>
        <authorList>
            <person name="Gan H.M."/>
            <person name="Szegedi E."/>
            <person name="Burr T."/>
            <person name="Savka M.A."/>
        </authorList>
    </citation>
    <scope>NUCLEOTIDE SEQUENCE [LARGE SCALE GENOMIC DNA]</scope>
    <source>
        <strain evidence="3 4">CG516</strain>
    </source>
</reference>
<evidence type="ECO:0000256" key="1">
    <source>
        <dbReference type="SAM" id="MobiDB-lite"/>
    </source>
</evidence>
<name>A0A202EZX3_AGRVI</name>
<sequence>MTDYNLWADLFDTWQSSSNWIKALLIITPPAFGLGVLGLLLRHRARLQTEPPLSGHYQWMKEQPTGDSIAAETVDMLLLNSLMDLQARLEEAKQALQHPDLKHFQDKCEAILRSEMPENKERENLGGSMKSGHALIPSLPPAARDNEEIRSQIHQIIVEKYRNNRPPEEALHSARQVFLDHDTERNAPAP</sequence>
<keyword evidence="2" id="KW-0472">Membrane</keyword>
<feature type="compositionally biased region" description="Basic and acidic residues" evidence="1">
    <location>
        <begin position="144"/>
        <end position="190"/>
    </location>
</feature>
<gene>
    <name evidence="3" type="ORF">GOZ90_07050</name>
</gene>
<dbReference type="RefSeq" id="WP_071203129.1">
    <property type="nucleotide sequence ID" value="NZ_AP023279.1"/>
</dbReference>
<proteinExistence type="predicted"/>
<comment type="caution">
    <text evidence="3">The sequence shown here is derived from an EMBL/GenBank/DDBJ whole genome shotgun (WGS) entry which is preliminary data.</text>
</comment>
<feature type="transmembrane region" description="Helical" evidence="2">
    <location>
        <begin position="20"/>
        <end position="41"/>
    </location>
</feature>
<evidence type="ECO:0000256" key="2">
    <source>
        <dbReference type="SAM" id="Phobius"/>
    </source>
</evidence>
<protein>
    <recommendedName>
        <fullName evidence="5">Protein kinase</fullName>
    </recommendedName>
</protein>
<keyword evidence="2" id="KW-0812">Transmembrane</keyword>
<dbReference type="EMBL" id="WPHR01000004">
    <property type="protein sequence ID" value="MUZ72436.1"/>
    <property type="molecule type" value="Genomic_DNA"/>
</dbReference>
<evidence type="ECO:0000313" key="3">
    <source>
        <dbReference type="EMBL" id="MUZ72436.1"/>
    </source>
</evidence>